<evidence type="ECO:0000256" key="10">
    <source>
        <dbReference type="ARBA" id="ARBA00022990"/>
    </source>
</evidence>
<feature type="domain" description="Aminoacyl-transfer RNA synthetases class-II family profile" evidence="17">
    <location>
        <begin position="182"/>
        <end position="363"/>
    </location>
</feature>
<evidence type="ECO:0000256" key="8">
    <source>
        <dbReference type="ARBA" id="ARBA00022917"/>
    </source>
</evidence>
<feature type="domain" description="FDX-ACB" evidence="18">
    <location>
        <begin position="365"/>
        <end position="456"/>
    </location>
</feature>
<dbReference type="OrthoDB" id="4457at2759"/>
<evidence type="ECO:0000313" key="19">
    <source>
        <dbReference type="EnsemblMetazoa" id="XP_038069072.1"/>
    </source>
</evidence>
<evidence type="ECO:0000256" key="12">
    <source>
        <dbReference type="ARBA" id="ARBA00023146"/>
    </source>
</evidence>
<name>A0A914AZE4_PATMI</name>
<dbReference type="Gene3D" id="3.30.930.10">
    <property type="entry name" value="Bira Bifunctional Protein, Domain 2"/>
    <property type="match status" value="1"/>
</dbReference>
<evidence type="ECO:0000256" key="1">
    <source>
        <dbReference type="ARBA" id="ARBA00004305"/>
    </source>
</evidence>
<comment type="similarity">
    <text evidence="2">Belongs to the class-II aminoacyl-tRNA synthetase family.</text>
</comment>
<dbReference type="InterPro" id="IPR002319">
    <property type="entry name" value="Phenylalanyl-tRNA_Synthase"/>
</dbReference>
<keyword evidence="6" id="KW-0547">Nucleotide-binding</keyword>
<protein>
    <recommendedName>
        <fullName evidence="16">Phenylalanine--tRNA ligase, mitochondrial</fullName>
        <ecNumber evidence="4">6.1.1.20</ecNumber>
    </recommendedName>
    <alternativeName>
        <fullName evidence="13">Phenylalanyl-tRNA synthetase</fullName>
    </alternativeName>
</protein>
<keyword evidence="11" id="KW-0496">Mitochondrion</keyword>
<dbReference type="GO" id="GO:0005524">
    <property type="term" value="F:ATP binding"/>
    <property type="evidence" value="ECO:0007669"/>
    <property type="project" value="UniProtKB-KW"/>
</dbReference>
<dbReference type="PROSITE" id="PS51447">
    <property type="entry name" value="FDX_ACB"/>
    <property type="match status" value="1"/>
</dbReference>
<keyword evidence="9" id="KW-0809">Transit peptide</keyword>
<comment type="catalytic activity">
    <reaction evidence="14">
        <text>tRNA(Phe) + L-phenylalanine + ATP = L-phenylalanyl-tRNA(Phe) + AMP + diphosphate + H(+)</text>
        <dbReference type="Rhea" id="RHEA:19413"/>
        <dbReference type="Rhea" id="RHEA-COMP:9668"/>
        <dbReference type="Rhea" id="RHEA-COMP:9699"/>
        <dbReference type="ChEBI" id="CHEBI:15378"/>
        <dbReference type="ChEBI" id="CHEBI:30616"/>
        <dbReference type="ChEBI" id="CHEBI:33019"/>
        <dbReference type="ChEBI" id="CHEBI:58095"/>
        <dbReference type="ChEBI" id="CHEBI:78442"/>
        <dbReference type="ChEBI" id="CHEBI:78531"/>
        <dbReference type="ChEBI" id="CHEBI:456215"/>
        <dbReference type="EC" id="6.1.1.20"/>
    </reaction>
</comment>
<dbReference type="Gene3D" id="3.30.70.380">
    <property type="entry name" value="Ferrodoxin-fold anticodon-binding domain"/>
    <property type="match status" value="1"/>
</dbReference>
<evidence type="ECO:0000259" key="18">
    <source>
        <dbReference type="PROSITE" id="PS51447"/>
    </source>
</evidence>
<dbReference type="InterPro" id="IPR045864">
    <property type="entry name" value="aa-tRNA-synth_II/BPL/LPL"/>
</dbReference>
<dbReference type="FunFam" id="3.30.930.10:FF:000041">
    <property type="entry name" value="Phenylalanyl-tRNA synthetase 2, mitochondrial"/>
    <property type="match status" value="1"/>
</dbReference>
<dbReference type="AlphaFoldDB" id="A0A914AZE4"/>
<dbReference type="CTD" id="10667"/>
<organism evidence="19 20">
    <name type="scientific">Patiria miniata</name>
    <name type="common">Bat star</name>
    <name type="synonym">Asterina miniata</name>
    <dbReference type="NCBI Taxonomy" id="46514"/>
    <lineage>
        <taxon>Eukaryota</taxon>
        <taxon>Metazoa</taxon>
        <taxon>Echinodermata</taxon>
        <taxon>Eleutherozoa</taxon>
        <taxon>Asterozoa</taxon>
        <taxon>Asteroidea</taxon>
        <taxon>Valvatacea</taxon>
        <taxon>Valvatida</taxon>
        <taxon>Asterinidae</taxon>
        <taxon>Patiria</taxon>
    </lineage>
</organism>
<dbReference type="PANTHER" id="PTHR11538:SF41">
    <property type="entry name" value="PHENYLALANINE--TRNA LIGASE, MITOCHONDRIAL"/>
    <property type="match status" value="1"/>
</dbReference>
<accession>A0A914AZE4</accession>
<evidence type="ECO:0000256" key="9">
    <source>
        <dbReference type="ARBA" id="ARBA00022946"/>
    </source>
</evidence>
<dbReference type="RefSeq" id="XP_038069072.1">
    <property type="nucleotide sequence ID" value="XM_038213144.1"/>
</dbReference>
<dbReference type="OMA" id="PISHYPQ"/>
<dbReference type="InterPro" id="IPR006195">
    <property type="entry name" value="aa-tRNA-synth_II"/>
</dbReference>
<evidence type="ECO:0000256" key="14">
    <source>
        <dbReference type="ARBA" id="ARBA00049255"/>
    </source>
</evidence>
<comment type="subunit">
    <text evidence="3">Monomer.</text>
</comment>
<evidence type="ECO:0000313" key="20">
    <source>
        <dbReference type="Proteomes" id="UP000887568"/>
    </source>
</evidence>
<dbReference type="GO" id="GO:0005759">
    <property type="term" value="C:mitochondrial matrix"/>
    <property type="evidence" value="ECO:0007669"/>
    <property type="project" value="UniProtKB-SubCell"/>
</dbReference>
<dbReference type="GO" id="GO:0000049">
    <property type="term" value="F:tRNA binding"/>
    <property type="evidence" value="ECO:0007669"/>
    <property type="project" value="InterPro"/>
</dbReference>
<keyword evidence="12" id="KW-0030">Aminoacyl-tRNA synthetase</keyword>
<dbReference type="GO" id="GO:0006432">
    <property type="term" value="P:phenylalanyl-tRNA aminoacylation"/>
    <property type="evidence" value="ECO:0007669"/>
    <property type="project" value="InterPro"/>
</dbReference>
<dbReference type="InterPro" id="IPR004530">
    <property type="entry name" value="Phe-tRNA-synth_IIc_mito"/>
</dbReference>
<keyword evidence="8" id="KW-0648">Protein biosynthesis</keyword>
<dbReference type="CDD" id="cd00496">
    <property type="entry name" value="PheRS_alpha_core"/>
    <property type="match status" value="1"/>
</dbReference>
<keyword evidence="5" id="KW-0436">Ligase</keyword>
<dbReference type="PROSITE" id="PS50862">
    <property type="entry name" value="AA_TRNA_LIGASE_II"/>
    <property type="match status" value="1"/>
</dbReference>
<dbReference type="PANTHER" id="PTHR11538">
    <property type="entry name" value="PHENYLALANYL-TRNA SYNTHETASE"/>
    <property type="match status" value="1"/>
</dbReference>
<comment type="subcellular location">
    <subcellularLocation>
        <location evidence="1">Mitochondrion matrix</location>
    </subcellularLocation>
</comment>
<dbReference type="SUPFAM" id="SSF55681">
    <property type="entry name" value="Class II aaRS and biotin synthetases"/>
    <property type="match status" value="1"/>
</dbReference>
<evidence type="ECO:0000256" key="4">
    <source>
        <dbReference type="ARBA" id="ARBA00012814"/>
    </source>
</evidence>
<evidence type="ECO:0000256" key="11">
    <source>
        <dbReference type="ARBA" id="ARBA00023128"/>
    </source>
</evidence>
<dbReference type="EnsemblMetazoa" id="XM_038213143.1">
    <property type="protein sequence ID" value="XP_038069071.1"/>
    <property type="gene ID" value="LOC119738300"/>
</dbReference>
<dbReference type="NCBIfam" id="TIGR00469">
    <property type="entry name" value="pheS_mito"/>
    <property type="match status" value="1"/>
</dbReference>
<keyword evidence="7" id="KW-0067">ATP-binding</keyword>
<evidence type="ECO:0000256" key="5">
    <source>
        <dbReference type="ARBA" id="ARBA00022598"/>
    </source>
</evidence>
<proteinExistence type="inferred from homology"/>
<evidence type="ECO:0000259" key="17">
    <source>
        <dbReference type="PROSITE" id="PS50862"/>
    </source>
</evidence>
<evidence type="ECO:0000256" key="13">
    <source>
        <dbReference type="ARBA" id="ARBA00031194"/>
    </source>
</evidence>
<keyword evidence="20" id="KW-1185">Reference proteome</keyword>
<dbReference type="FunFam" id="3.30.70.380:FF:000002">
    <property type="entry name" value="phenylalanine--tRNA ligase, mitochondrial"/>
    <property type="match status" value="1"/>
</dbReference>
<dbReference type="GeneID" id="119738300"/>
<dbReference type="GO" id="GO:0004826">
    <property type="term" value="F:phenylalanine-tRNA ligase activity"/>
    <property type="evidence" value="ECO:0007669"/>
    <property type="project" value="UniProtKB-EC"/>
</dbReference>
<comment type="function">
    <text evidence="15">Is responsible for the charging of tRNA(Phe) with phenylalanine in mitochondrial translation. To a lesser extent, also catalyzes direct attachment of m-Tyr (an oxidized version of Phe) to tRNA(Phe), thereby opening the way for delivery of the misacylated tRNA to the ribosome and incorporation of ROS-damaged amino acid into proteins.</text>
</comment>
<evidence type="ECO:0000256" key="7">
    <source>
        <dbReference type="ARBA" id="ARBA00022840"/>
    </source>
</evidence>
<evidence type="ECO:0000256" key="6">
    <source>
        <dbReference type="ARBA" id="ARBA00022741"/>
    </source>
</evidence>
<sequence length="458" mass="53269">MALTREMCRCLRHNSSRCSTLRKSLFTNVNFANNQAIRLPCKHARYASSVANSNPDTIFVDGRSFQRDDMTTVTPKIISRVGQNLHNQKHHPLCLIKERITDFFYGAYLNRRGNPLFSVYDNISPVVTMQQNFDSLTTPKDHISRQKGDNYYINRDYMLRAHTSAHEHELVKAGLDAFLVTGDVYRRDEIDASHYPVFHQLEAVRLYTPHELFDKCDDKNLRLFESSPGCRTVEKQGQHTLEAVKLVEYELKNTLVSCMKHLFREDLESRWIEAEFPFTHPSWELEIKFQGEWLEVLGSGIMSHQLLDSAGAGDKIGYAFGVGLERLAMILYDIPDIRLFWSEDERFLSQFKVQDPTKVKFKPFSKYPPLIQDLSFWCPDEYTSNDFYDLVRTVAGDLVEQVSLVDEFQHPKTERTSRCYRIVYRSMEKTLTKEEAGDMHISIGRTAQERLGLEMRMK</sequence>
<dbReference type="EC" id="6.1.1.20" evidence="4"/>
<dbReference type="InterPro" id="IPR036690">
    <property type="entry name" value="Fdx_antiC-bd_sf"/>
</dbReference>
<dbReference type="SMART" id="SM00896">
    <property type="entry name" value="FDX-ACB"/>
    <property type="match status" value="1"/>
</dbReference>
<reference evidence="19" key="1">
    <citation type="submission" date="2022-11" db="UniProtKB">
        <authorList>
            <consortium name="EnsemblMetazoa"/>
        </authorList>
    </citation>
    <scope>IDENTIFICATION</scope>
</reference>
<dbReference type="Pfam" id="PF01409">
    <property type="entry name" value="tRNA-synt_2d"/>
    <property type="match status" value="2"/>
</dbReference>
<dbReference type="InterPro" id="IPR005121">
    <property type="entry name" value="Fdx_antiC-bd"/>
</dbReference>
<keyword evidence="10" id="KW-0007">Acetylation</keyword>
<evidence type="ECO:0000256" key="3">
    <source>
        <dbReference type="ARBA" id="ARBA00011245"/>
    </source>
</evidence>
<evidence type="ECO:0000256" key="15">
    <source>
        <dbReference type="ARBA" id="ARBA00060211"/>
    </source>
</evidence>
<dbReference type="RefSeq" id="XP_038069071.1">
    <property type="nucleotide sequence ID" value="XM_038213143.1"/>
</dbReference>
<dbReference type="Proteomes" id="UP000887568">
    <property type="component" value="Unplaced"/>
</dbReference>
<dbReference type="SUPFAM" id="SSF54991">
    <property type="entry name" value="Anticodon-binding domain of PheRS"/>
    <property type="match status" value="1"/>
</dbReference>
<dbReference type="EnsemblMetazoa" id="XM_038213144.1">
    <property type="protein sequence ID" value="XP_038069072.1"/>
    <property type="gene ID" value="LOC119738300"/>
</dbReference>
<dbReference type="Pfam" id="PF03147">
    <property type="entry name" value="FDX-ACB"/>
    <property type="match status" value="1"/>
</dbReference>
<evidence type="ECO:0000256" key="16">
    <source>
        <dbReference type="ARBA" id="ARBA00073229"/>
    </source>
</evidence>
<evidence type="ECO:0000256" key="2">
    <source>
        <dbReference type="ARBA" id="ARBA00008226"/>
    </source>
</evidence>